<keyword evidence="2" id="KW-1185">Reference proteome</keyword>
<gene>
    <name evidence="1" type="ordered locus">SGRA_2583</name>
</gene>
<dbReference type="AlphaFoldDB" id="H6L6R5"/>
<reference evidence="1 2" key="1">
    <citation type="journal article" date="2012" name="Stand. Genomic Sci.">
        <title>Complete genome sequencing and analysis of Saprospira grandis str. Lewin, a predatory marine bacterium.</title>
        <authorList>
            <person name="Saw J.H."/>
            <person name="Yuryev A."/>
            <person name="Kanbe M."/>
            <person name="Hou S."/>
            <person name="Young A.G."/>
            <person name="Aizawa S."/>
            <person name="Alam M."/>
        </authorList>
    </citation>
    <scope>NUCLEOTIDE SEQUENCE [LARGE SCALE GENOMIC DNA]</scope>
    <source>
        <strain evidence="1 2">Lewin</strain>
    </source>
</reference>
<evidence type="ECO:0000313" key="2">
    <source>
        <dbReference type="Proteomes" id="UP000007519"/>
    </source>
</evidence>
<dbReference type="RefSeq" id="WP_002657974.1">
    <property type="nucleotide sequence ID" value="NC_016940.1"/>
</dbReference>
<dbReference type="OrthoDB" id="1498814at2"/>
<dbReference type="Proteomes" id="UP000007519">
    <property type="component" value="Chromosome"/>
</dbReference>
<dbReference type="KEGG" id="sgn:SGRA_2583"/>
<proteinExistence type="predicted"/>
<dbReference type="eggNOG" id="ENOG5032XVA">
    <property type="taxonomic scope" value="Bacteria"/>
</dbReference>
<evidence type="ECO:0000313" key="1">
    <source>
        <dbReference type="EMBL" id="AFC25311.1"/>
    </source>
</evidence>
<dbReference type="EMBL" id="CP002831">
    <property type="protein sequence ID" value="AFC25311.1"/>
    <property type="molecule type" value="Genomic_DNA"/>
</dbReference>
<dbReference type="HOGENOM" id="CLU_118059_0_0_10"/>
<accession>H6L6R5</accession>
<name>H6L6R5_SAPGL</name>
<organism evidence="1 2">
    <name type="scientific">Saprospira grandis (strain Lewin)</name>
    <dbReference type="NCBI Taxonomy" id="984262"/>
    <lineage>
        <taxon>Bacteria</taxon>
        <taxon>Pseudomonadati</taxon>
        <taxon>Bacteroidota</taxon>
        <taxon>Saprospiria</taxon>
        <taxon>Saprospirales</taxon>
        <taxon>Saprospiraceae</taxon>
        <taxon>Saprospira</taxon>
    </lineage>
</organism>
<protein>
    <submittedName>
        <fullName evidence="1">Uncharacterized protein</fullName>
    </submittedName>
</protein>
<sequence>MANLNLNRISRVLTDQEMQDLKQQLDNCQQILSFLTELDSKERKTLKRINLDHHHFVQETLAVMNYVDLPLPPHIGADEIAKDLALYEQLQQLIIQVEQLLKRLKDSAALVGSEAYGQSSLVYHLLAALASSSLPGYATAYERLQVCFKKYGRKSDQQQTEE</sequence>